<sequence length="216" mass="24479">MNKDYKFCPNCGEQLMTEDNFCQKCGFNFEAREVSGNAEYAAETKDQNRKHKQLGFIGGVILLLLVVVYFFMNKMSVSVAGTYVPSNLSSEEKGLLEISRNGKTKLTAGDFEESIELIFYIEPFGSDTYRLDTEKDLEIRYAAPIDATEFDYVVESTGEDFEQYGLTVDYENGMGILSGSLTSEEIYALDLFSPDEFELNEFNGNLYLDDELLIKQ</sequence>
<feature type="transmembrane region" description="Helical" evidence="1">
    <location>
        <begin position="54"/>
        <end position="72"/>
    </location>
</feature>
<evidence type="ECO:0000259" key="2">
    <source>
        <dbReference type="Pfam" id="PF13240"/>
    </source>
</evidence>
<dbReference type="Pfam" id="PF13240">
    <property type="entry name" value="Zn_Ribbon_1"/>
    <property type="match status" value="1"/>
</dbReference>
<dbReference type="STRING" id="1121025.SAMN02745249_01320"/>
<evidence type="ECO:0000313" key="4">
    <source>
        <dbReference type="Proteomes" id="UP000184128"/>
    </source>
</evidence>
<protein>
    <submittedName>
        <fullName evidence="3">Zinc-ribbon domain-containing protein</fullName>
    </submittedName>
</protein>
<dbReference type="Proteomes" id="UP000184128">
    <property type="component" value="Unassembled WGS sequence"/>
</dbReference>
<dbReference type="AlphaFoldDB" id="A0A1M4X072"/>
<dbReference type="OrthoDB" id="2168731at2"/>
<keyword evidence="1" id="KW-0812">Transmembrane</keyword>
<gene>
    <name evidence="3" type="ORF">SAMN02745249_01320</name>
</gene>
<proteinExistence type="predicted"/>
<evidence type="ECO:0000313" key="3">
    <source>
        <dbReference type="EMBL" id="SHE86874.1"/>
    </source>
</evidence>
<keyword evidence="4" id="KW-1185">Reference proteome</keyword>
<dbReference type="EMBL" id="FQUF01000018">
    <property type="protein sequence ID" value="SHE86874.1"/>
    <property type="molecule type" value="Genomic_DNA"/>
</dbReference>
<name>A0A1M4X072_9LACT</name>
<accession>A0A1M4X072</accession>
<organism evidence="3 4">
    <name type="scientific">Atopostipes suicloacalis DSM 15692</name>
    <dbReference type="NCBI Taxonomy" id="1121025"/>
    <lineage>
        <taxon>Bacteria</taxon>
        <taxon>Bacillati</taxon>
        <taxon>Bacillota</taxon>
        <taxon>Bacilli</taxon>
        <taxon>Lactobacillales</taxon>
        <taxon>Carnobacteriaceae</taxon>
        <taxon>Atopostipes</taxon>
    </lineage>
</organism>
<keyword evidence="1" id="KW-0472">Membrane</keyword>
<dbReference type="RefSeq" id="WP_073298017.1">
    <property type="nucleotide sequence ID" value="NZ_FQUF01000018.1"/>
</dbReference>
<reference evidence="3 4" key="1">
    <citation type="submission" date="2016-11" db="EMBL/GenBank/DDBJ databases">
        <authorList>
            <person name="Jaros S."/>
            <person name="Januszkiewicz K."/>
            <person name="Wedrychowicz H."/>
        </authorList>
    </citation>
    <scope>NUCLEOTIDE SEQUENCE [LARGE SCALE GENOMIC DNA]</scope>
    <source>
        <strain evidence="3 4">DSM 15692</strain>
    </source>
</reference>
<keyword evidence="1" id="KW-1133">Transmembrane helix</keyword>
<evidence type="ECO:0000256" key="1">
    <source>
        <dbReference type="SAM" id="Phobius"/>
    </source>
</evidence>
<feature type="domain" description="Zinc-ribbon" evidence="2">
    <location>
        <begin position="7"/>
        <end position="27"/>
    </location>
</feature>
<dbReference type="InterPro" id="IPR026870">
    <property type="entry name" value="Zinc_ribbon_dom"/>
</dbReference>